<reference evidence="2 3" key="1">
    <citation type="journal article" date="2018" name="Sci. Rep.">
        <title>Characterisation of pathogen-specific regions and novel effector candidates in Fusarium oxysporum f. sp. cepae.</title>
        <authorList>
            <person name="Armitage A.D."/>
            <person name="Taylor A."/>
            <person name="Sobczyk M.K."/>
            <person name="Baxter L."/>
            <person name="Greenfield B.P."/>
            <person name="Bates H.J."/>
            <person name="Wilson F."/>
            <person name="Jackson A.C."/>
            <person name="Ott S."/>
            <person name="Harrison R.J."/>
            <person name="Clarkson J.P."/>
        </authorList>
    </citation>
    <scope>NUCLEOTIDE SEQUENCE [LARGE SCALE GENOMIC DNA]</scope>
    <source>
        <strain evidence="2 3">Fo_A13</strain>
    </source>
</reference>
<proteinExistence type="predicted"/>
<dbReference type="Gene3D" id="3.75.10.10">
    <property type="entry name" value="L-arginine/glycine Amidinotransferase, Chain A"/>
    <property type="match status" value="1"/>
</dbReference>
<dbReference type="GO" id="GO:0047632">
    <property type="term" value="F:agmatine deiminase activity"/>
    <property type="evidence" value="ECO:0007669"/>
    <property type="project" value="TreeGrafter"/>
</dbReference>
<comment type="caution">
    <text evidence="2">The sequence shown here is derived from an EMBL/GenBank/DDBJ whole genome shotgun (WGS) entry which is preliminary data.</text>
</comment>
<sequence>MPSASDQKWYQPAETAPQQCVLMAYPNSTSDNSGNLLEDGQNEIISIANAVAQFEKVILFSSSETLEKAKTRAHINVSVVCVKQTSHLWIRDFGPIFVRSHDVNLLQGVDFNFNYWGGKRVPSGEEHIAELATKHIIGRPALSAAIVAEGGGMEVDGEGTVMAAESAIINDNRNLGKTKEQIEDELSRLLGVQKFLWLAGEVGKETTDCHIDALARFIRPGVILSEQAIA</sequence>
<evidence type="ECO:0000313" key="3">
    <source>
        <dbReference type="Proteomes" id="UP000285084"/>
    </source>
</evidence>
<name>A0A420M6A4_FUSOX</name>
<dbReference type="VEuPathDB" id="FungiDB:FOXG_04668"/>
<dbReference type="GO" id="GO:0009446">
    <property type="term" value="P:putrescine biosynthetic process"/>
    <property type="evidence" value="ECO:0007669"/>
    <property type="project" value="InterPro"/>
</dbReference>
<dbReference type="VEuPathDB" id="FungiDB:FOZG_02340"/>
<accession>A0A420M6A4</accession>
<dbReference type="VEuPathDB" id="FungiDB:FOIG_13356"/>
<gene>
    <name evidence="2" type="ORF">BFJ69_g18115</name>
</gene>
<organism evidence="2 3">
    <name type="scientific">Fusarium oxysporum</name>
    <name type="common">Fusarium vascular wilt</name>
    <dbReference type="NCBI Taxonomy" id="5507"/>
    <lineage>
        <taxon>Eukaryota</taxon>
        <taxon>Fungi</taxon>
        <taxon>Dikarya</taxon>
        <taxon>Ascomycota</taxon>
        <taxon>Pezizomycotina</taxon>
        <taxon>Sordariomycetes</taxon>
        <taxon>Hypocreomycetidae</taxon>
        <taxon>Hypocreales</taxon>
        <taxon>Nectriaceae</taxon>
        <taxon>Fusarium</taxon>
        <taxon>Fusarium oxysporum species complex</taxon>
    </lineage>
</organism>
<dbReference type="PANTHER" id="PTHR31377:SF0">
    <property type="entry name" value="AGMATINE DEIMINASE-RELATED"/>
    <property type="match status" value="1"/>
</dbReference>
<dbReference type="EMBL" id="MRCX01001445">
    <property type="protein sequence ID" value="RKK48785.1"/>
    <property type="molecule type" value="Genomic_DNA"/>
</dbReference>
<dbReference type="Proteomes" id="UP000285084">
    <property type="component" value="Unassembled WGS sequence"/>
</dbReference>
<keyword evidence="1" id="KW-0378">Hydrolase</keyword>
<dbReference type="PANTHER" id="PTHR31377">
    <property type="entry name" value="AGMATINE DEIMINASE-RELATED"/>
    <property type="match status" value="1"/>
</dbReference>
<dbReference type="GO" id="GO:0004668">
    <property type="term" value="F:protein-arginine deiminase activity"/>
    <property type="evidence" value="ECO:0007669"/>
    <property type="project" value="InterPro"/>
</dbReference>
<evidence type="ECO:0008006" key="4">
    <source>
        <dbReference type="Google" id="ProtNLM"/>
    </source>
</evidence>
<protein>
    <recommendedName>
        <fullName evidence="4">Agmatine deiminase</fullName>
    </recommendedName>
</protein>
<dbReference type="AlphaFoldDB" id="A0A420M6A4"/>
<evidence type="ECO:0000256" key="1">
    <source>
        <dbReference type="ARBA" id="ARBA00022801"/>
    </source>
</evidence>
<dbReference type="VEuPathDB" id="FungiDB:FOC4_g10000669"/>
<dbReference type="VEuPathDB" id="FungiDB:HZS61_014752"/>
<dbReference type="Pfam" id="PF04371">
    <property type="entry name" value="PAD_porph"/>
    <property type="match status" value="1"/>
</dbReference>
<evidence type="ECO:0000313" key="2">
    <source>
        <dbReference type="EMBL" id="RKK48785.1"/>
    </source>
</evidence>
<dbReference type="VEuPathDB" id="FungiDB:FOMG_02424"/>
<dbReference type="VEuPathDB" id="FungiDB:FOC1_g10001745"/>
<dbReference type="InterPro" id="IPR007466">
    <property type="entry name" value="Peptidyl-Arg-deiminase_porph"/>
</dbReference>
<dbReference type="SUPFAM" id="SSF55909">
    <property type="entry name" value="Pentein"/>
    <property type="match status" value="1"/>
</dbReference>